<dbReference type="InterPro" id="IPR003124">
    <property type="entry name" value="WH2_dom"/>
</dbReference>
<dbReference type="GO" id="GO:0007015">
    <property type="term" value="P:actin filament organization"/>
    <property type="evidence" value="ECO:0007669"/>
    <property type="project" value="TreeGrafter"/>
</dbReference>
<dbReference type="PROSITE" id="PS51082">
    <property type="entry name" value="WH2"/>
    <property type="match status" value="1"/>
</dbReference>
<feature type="compositionally biased region" description="Low complexity" evidence="6">
    <location>
        <begin position="97"/>
        <end position="119"/>
    </location>
</feature>
<keyword evidence="5" id="KW-0175">Coiled coil</keyword>
<dbReference type="InterPro" id="IPR036223">
    <property type="entry name" value="CAP_C_sf"/>
</dbReference>
<dbReference type="InterPro" id="IPR053950">
    <property type="entry name" value="CAP_N"/>
</dbReference>
<feature type="compositionally biased region" description="Low complexity" evidence="6">
    <location>
        <begin position="960"/>
        <end position="972"/>
    </location>
</feature>
<evidence type="ECO:0000256" key="5">
    <source>
        <dbReference type="SAM" id="Coils"/>
    </source>
</evidence>
<sequence>MFSCCRCVNPKSPKYNKKGSEDDDSSGEGNKDPCPGDNLSSEEEIKVEIIETEEKPVEAEPEVEIQPCDAIETIVTHGTDSSAEMVLEEQGDPPHSSSPETSPNKSSTSSEQQQQSVVQDIRFPAATEPACPVSSNSSTADVIPTTVAEVEKVGEITANETSPSKIKCEEDGAIVQQPKISSTSPVKSEPEPEGKSDHDSNDASLSSDTDNINSENLEQTSEIEIVLVPEKQSPEIHPEPDDGEEVDPDVEPPIADRIRRLQSDTSNSQTTIEETIDIQSFLPKESESNSQLEEAISESDRDNHSEEFIDDNLVPKTAPDIAVAESEEPVSDILSENTQVSSCVVSEPEPNENCQNPPSRKESANSDDSTSRTQLSFKESCLSRRSSSKSSIKKKVAYNDSTEIIPPPEYSPMGNDDDEVFSDSIPPKLPRGNMCAPYATKRGSLPGLVALPDWFAEDRLMMEEGGIMEPPTTPIGRDELALRRHRFFSDLLNAAHAAVEHRVRFDPLGPFVAKEEDEVYPDCDPDLKPSSSRELEHLIDRLERIVDRLERTVSARELEETRRILKGVCDAGKAVVSVADETTGTDEDEKLLDSNSNSDLPTVLPSTPPPSASYLHQQLDSLEATLFPELNSVEPTTAAKDQPQVDQSLDTLPTVISQVVLDNSISSNNSNDQEQNSVLEIANYPPPDEFCSTTQPPPSDNMSVNAYEDILLGTLANFLALSNKIGGDVAQQAELVQQAFNAQFSFVRTASESSAPSNNDLQNLLKPTSDQISAIQSFREKHRTSQFFNHLSAISESIPALGWVCVAPTPGPYVKEMNDAGQFYTNRVLKDWKEKDATHVEWARAWIQTLTELQQYIKQHHTTGLVWAGKNKPVVGGAGAPPPPPPCGLPPPPPMMPLGDVSAAGAGDDRSALFAQINQGEDITKGLKKVTSEMQTHKNPSLRSGPAPYKAPSGITNGTKSVSAPSAAVAKPPSFVRDGKKWLIEYQKGNSNLVVEDAEMNNVVYMFRCENSTLQIKGKINSVVMDSCKKCSLVFDSLVASAEFVNCQSVQMQVLGKVPTISIDKTDGCQMYLSADSLGVEIVSSKSSEMNVMIPKGTSGDYIEQPIPEQFKTLIKGESLNTTCVESLG</sequence>
<feature type="compositionally biased region" description="Basic and acidic residues" evidence="6">
    <location>
        <begin position="188"/>
        <end position="201"/>
    </location>
</feature>
<dbReference type="PANTHER" id="PTHR10652:SF0">
    <property type="entry name" value="ADENYLYL CYCLASE-ASSOCIATED PROTEIN"/>
    <property type="match status" value="1"/>
</dbReference>
<dbReference type="GO" id="GO:0003779">
    <property type="term" value="F:actin binding"/>
    <property type="evidence" value="ECO:0007669"/>
    <property type="project" value="InterPro"/>
</dbReference>
<feature type="compositionally biased region" description="Polar residues" evidence="6">
    <location>
        <begin position="366"/>
        <end position="375"/>
    </location>
</feature>
<feature type="compositionally biased region" description="Polar residues" evidence="6">
    <location>
        <begin position="202"/>
        <end position="222"/>
    </location>
</feature>
<dbReference type="InterPro" id="IPR018106">
    <property type="entry name" value="CAP_CS_N"/>
</dbReference>
<proteinExistence type="inferred from homology"/>
<dbReference type="SMART" id="SM00673">
    <property type="entry name" value="CARP"/>
    <property type="match status" value="2"/>
</dbReference>
<protein>
    <submittedName>
        <fullName evidence="7">Uncharacterized protein</fullName>
    </submittedName>
</protein>
<reference evidence="7" key="2">
    <citation type="submission" date="2020-05" db="UniProtKB">
        <authorList>
            <consortium name="EnsemblMetazoa"/>
        </authorList>
    </citation>
    <scope>IDENTIFICATION</scope>
    <source>
        <strain evidence="7">LVP_AGWG</strain>
    </source>
</reference>
<dbReference type="FunFam" id="1.25.40.330:FF:000001">
    <property type="entry name" value="Adenylyl cyclase-associated protein"/>
    <property type="match status" value="1"/>
</dbReference>
<dbReference type="InterPro" id="IPR001837">
    <property type="entry name" value="Adenylate_cyclase-assoc_CAP"/>
</dbReference>
<feature type="region of interest" description="Disordered" evidence="6">
    <location>
        <begin position="76"/>
        <end position="415"/>
    </location>
</feature>
<dbReference type="Pfam" id="PF21938">
    <property type="entry name" value="CAP_N"/>
    <property type="match status" value="1"/>
</dbReference>
<evidence type="ECO:0000256" key="4">
    <source>
        <dbReference type="ARBA" id="ARBA00023136"/>
    </source>
</evidence>
<name>A0A6I8TN94_AEDAE</name>
<evidence type="ECO:0000313" key="8">
    <source>
        <dbReference type="Proteomes" id="UP000008820"/>
    </source>
</evidence>
<comment type="subcellular location">
    <subcellularLocation>
        <location evidence="1">Cell membrane</location>
        <topology evidence="1">Peripheral membrane protein</topology>
    </subcellularLocation>
</comment>
<reference evidence="7 8" key="1">
    <citation type="submission" date="2017-06" db="EMBL/GenBank/DDBJ databases">
        <title>Aedes aegypti genome working group (AGWG) sequencing and assembly.</title>
        <authorList>
            <consortium name="Aedes aegypti Genome Working Group (AGWG)"/>
            <person name="Matthews B.J."/>
        </authorList>
    </citation>
    <scope>NUCLEOTIDE SEQUENCE [LARGE SCALE GENOMIC DNA]</scope>
    <source>
        <strain evidence="7 8">LVP_AGWG</strain>
    </source>
</reference>
<feature type="compositionally biased region" description="Polar residues" evidence="6">
    <location>
        <begin position="334"/>
        <end position="344"/>
    </location>
</feature>
<feature type="compositionally biased region" description="Polar residues" evidence="6">
    <location>
        <begin position="263"/>
        <end position="273"/>
    </location>
</feature>
<dbReference type="Proteomes" id="UP000008820">
    <property type="component" value="Chromosome 2"/>
</dbReference>
<dbReference type="SUPFAM" id="SSF101278">
    <property type="entry name" value="N-terminal domain of adenylylcyclase associated protein, CAP"/>
    <property type="match status" value="1"/>
</dbReference>
<dbReference type="InParanoid" id="A0A6I8TN94"/>
<dbReference type="GO" id="GO:0005737">
    <property type="term" value="C:cytoplasm"/>
    <property type="evidence" value="ECO:0007669"/>
    <property type="project" value="TreeGrafter"/>
</dbReference>
<feature type="region of interest" description="Disordered" evidence="6">
    <location>
        <begin position="1"/>
        <end position="43"/>
    </location>
</feature>
<keyword evidence="3" id="KW-1003">Cell membrane</keyword>
<feature type="region of interest" description="Disordered" evidence="6">
    <location>
        <begin position="579"/>
        <end position="613"/>
    </location>
</feature>
<evidence type="ECO:0000256" key="2">
    <source>
        <dbReference type="ARBA" id="ARBA00007659"/>
    </source>
</evidence>
<dbReference type="InterPro" id="IPR017901">
    <property type="entry name" value="C-CAP_CF_C-like"/>
</dbReference>
<dbReference type="EnsemblMetazoa" id="AAEL013074-RC">
    <property type="protein sequence ID" value="AAEL013074-PC"/>
    <property type="gene ID" value="AAEL013074"/>
</dbReference>
<evidence type="ECO:0000256" key="3">
    <source>
        <dbReference type="ARBA" id="ARBA00022475"/>
    </source>
</evidence>
<dbReference type="GO" id="GO:0005886">
    <property type="term" value="C:plasma membrane"/>
    <property type="evidence" value="ECO:0007669"/>
    <property type="project" value="UniProtKB-SubCell"/>
</dbReference>
<keyword evidence="8" id="KW-1185">Reference proteome</keyword>
<dbReference type="InterPro" id="IPR013912">
    <property type="entry name" value="Adenylate_cyclase-assoc_CAP_C"/>
</dbReference>
<dbReference type="Gene3D" id="2.160.20.70">
    <property type="match status" value="1"/>
</dbReference>
<feature type="compositionally biased region" description="Acidic residues" evidence="6">
    <location>
        <begin position="241"/>
        <end position="250"/>
    </location>
</feature>
<dbReference type="Gene3D" id="1.25.40.330">
    <property type="entry name" value="Adenylate cyclase-associated CAP, N-terminal domain"/>
    <property type="match status" value="1"/>
</dbReference>
<comment type="similarity">
    <text evidence="2">Belongs to the CAP family.</text>
</comment>
<dbReference type="PANTHER" id="PTHR10652">
    <property type="entry name" value="ADENYLYL CYCLASE-ASSOCIATED PROTEIN"/>
    <property type="match status" value="1"/>
</dbReference>
<gene>
    <name evidence="7" type="primary">5580331</name>
</gene>
<feature type="compositionally biased region" description="Polar residues" evidence="6">
    <location>
        <begin position="932"/>
        <end position="942"/>
    </location>
</feature>
<feature type="compositionally biased region" description="Basic and acidic residues" evidence="6">
    <location>
        <begin position="298"/>
        <end position="307"/>
    </location>
</feature>
<dbReference type="InterPro" id="IPR028417">
    <property type="entry name" value="CAP_CS_C"/>
</dbReference>
<organism evidence="7 8">
    <name type="scientific">Aedes aegypti</name>
    <name type="common">Yellowfever mosquito</name>
    <name type="synonym">Culex aegypti</name>
    <dbReference type="NCBI Taxonomy" id="7159"/>
    <lineage>
        <taxon>Eukaryota</taxon>
        <taxon>Metazoa</taxon>
        <taxon>Ecdysozoa</taxon>
        <taxon>Arthropoda</taxon>
        <taxon>Hexapoda</taxon>
        <taxon>Insecta</taxon>
        <taxon>Pterygota</taxon>
        <taxon>Neoptera</taxon>
        <taxon>Endopterygota</taxon>
        <taxon>Diptera</taxon>
        <taxon>Nematocera</taxon>
        <taxon>Culicoidea</taxon>
        <taxon>Culicidae</taxon>
        <taxon>Culicinae</taxon>
        <taxon>Aedini</taxon>
        <taxon>Aedes</taxon>
        <taxon>Stegomyia</taxon>
    </lineage>
</organism>
<dbReference type="InterPro" id="IPR036222">
    <property type="entry name" value="CAP_N_sf"/>
</dbReference>
<feature type="compositionally biased region" description="Low complexity" evidence="6">
    <location>
        <begin position="376"/>
        <end position="390"/>
    </location>
</feature>
<dbReference type="Pfam" id="PF08603">
    <property type="entry name" value="CAP_C"/>
    <property type="match status" value="1"/>
</dbReference>
<dbReference type="PROSITE" id="PS51329">
    <property type="entry name" value="C_CAP_COFACTOR_C"/>
    <property type="match status" value="1"/>
</dbReference>
<evidence type="ECO:0000313" key="7">
    <source>
        <dbReference type="EnsemblMetazoa" id="AAEL013074-PC"/>
    </source>
</evidence>
<evidence type="ECO:0000256" key="6">
    <source>
        <dbReference type="SAM" id="MobiDB-lite"/>
    </source>
</evidence>
<feature type="region of interest" description="Disordered" evidence="6">
    <location>
        <begin position="932"/>
        <end position="972"/>
    </location>
</feature>
<dbReference type="PROSITE" id="PS01088">
    <property type="entry name" value="CAP_1"/>
    <property type="match status" value="1"/>
</dbReference>
<dbReference type="InterPro" id="IPR016098">
    <property type="entry name" value="CAP/MinC_C"/>
</dbReference>
<feature type="coiled-coil region" evidence="5">
    <location>
        <begin position="532"/>
        <end position="559"/>
    </location>
</feature>
<dbReference type="GO" id="GO:0019933">
    <property type="term" value="P:cAMP-mediated signaling"/>
    <property type="evidence" value="ECO:0007669"/>
    <property type="project" value="TreeGrafter"/>
</dbReference>
<dbReference type="InterPro" id="IPR006599">
    <property type="entry name" value="CARP_motif"/>
</dbReference>
<dbReference type="GO" id="GO:0000902">
    <property type="term" value="P:cell morphogenesis"/>
    <property type="evidence" value="ECO:0007669"/>
    <property type="project" value="TreeGrafter"/>
</dbReference>
<dbReference type="FunFam" id="2.160.20.70:FF:000001">
    <property type="entry name" value="Adenylyl cyclase-associated protein"/>
    <property type="match status" value="1"/>
</dbReference>
<dbReference type="SUPFAM" id="SSF69340">
    <property type="entry name" value="C-terminal domain of adenylylcyclase associated protein"/>
    <property type="match status" value="1"/>
</dbReference>
<accession>A0A6I8TN94</accession>
<dbReference type="FunCoup" id="A0A6I8TN94">
    <property type="interactions" value="1139"/>
</dbReference>
<dbReference type="GO" id="GO:0008179">
    <property type="term" value="F:adenylate cyclase binding"/>
    <property type="evidence" value="ECO:0007669"/>
    <property type="project" value="TreeGrafter"/>
</dbReference>
<dbReference type="OrthoDB" id="1601at2759"/>
<keyword evidence="4" id="KW-0472">Membrane</keyword>
<evidence type="ECO:0000256" key="1">
    <source>
        <dbReference type="ARBA" id="ARBA00004202"/>
    </source>
</evidence>
<dbReference type="AlphaFoldDB" id="A0A6I8TN94"/>
<dbReference type="PROSITE" id="PS01089">
    <property type="entry name" value="CAP_2"/>
    <property type="match status" value="1"/>
</dbReference>
<feature type="compositionally biased region" description="Low complexity" evidence="6">
    <location>
        <begin position="347"/>
        <end position="358"/>
    </location>
</feature>